<protein>
    <submittedName>
        <fullName evidence="1">Uncharacterized protein</fullName>
    </submittedName>
</protein>
<gene>
    <name evidence="1" type="ORF">E1B25_11485</name>
</gene>
<dbReference type="Proteomes" id="UP000294662">
    <property type="component" value="Unassembled WGS sequence"/>
</dbReference>
<dbReference type="AlphaFoldDB" id="A0A4R5ET48"/>
<keyword evidence="2" id="KW-1185">Reference proteome</keyword>
<organism evidence="1 2">
    <name type="scientific">Antarcticimicrobium sediminis</name>
    <dbReference type="NCBI Taxonomy" id="2546227"/>
    <lineage>
        <taxon>Bacteria</taxon>
        <taxon>Pseudomonadati</taxon>
        <taxon>Pseudomonadota</taxon>
        <taxon>Alphaproteobacteria</taxon>
        <taxon>Rhodobacterales</taxon>
        <taxon>Paracoccaceae</taxon>
        <taxon>Antarcticimicrobium</taxon>
    </lineage>
</organism>
<accession>A0A4R5ET48</accession>
<evidence type="ECO:0000313" key="1">
    <source>
        <dbReference type="EMBL" id="TDE38039.1"/>
    </source>
</evidence>
<dbReference type="OrthoDB" id="7870782at2"/>
<dbReference type="EMBL" id="SMFP01000006">
    <property type="protein sequence ID" value="TDE38039.1"/>
    <property type="molecule type" value="Genomic_DNA"/>
</dbReference>
<proteinExistence type="predicted"/>
<sequence length="71" mass="8023">MTGQEILAQAEQMAQRISGADQKQRLELHPQFSQLLMHLEVQGLHVPGRLRCLNAALIEESVEARFDNMPV</sequence>
<reference evidence="1 2" key="1">
    <citation type="submission" date="2019-03" db="EMBL/GenBank/DDBJ databases">
        <authorList>
            <person name="Zhang S."/>
        </authorList>
    </citation>
    <scope>NUCLEOTIDE SEQUENCE [LARGE SCALE GENOMIC DNA]</scope>
    <source>
        <strain evidence="1 2">S4J41</strain>
    </source>
</reference>
<comment type="caution">
    <text evidence="1">The sequence shown here is derived from an EMBL/GenBank/DDBJ whole genome shotgun (WGS) entry which is preliminary data.</text>
</comment>
<name>A0A4R5ET48_9RHOB</name>
<evidence type="ECO:0000313" key="2">
    <source>
        <dbReference type="Proteomes" id="UP000294662"/>
    </source>
</evidence>
<dbReference type="RefSeq" id="WP_132829389.1">
    <property type="nucleotide sequence ID" value="NZ_SMFP01000006.1"/>
</dbReference>